<proteinExistence type="predicted"/>
<comment type="caution">
    <text evidence="1">The sequence shown here is derived from an EMBL/GenBank/DDBJ whole genome shotgun (WGS) entry which is preliminary data.</text>
</comment>
<keyword evidence="2" id="KW-1185">Reference proteome</keyword>
<evidence type="ECO:0000313" key="2">
    <source>
        <dbReference type="Proteomes" id="UP000004206"/>
    </source>
</evidence>
<dbReference type="Proteomes" id="UP000004206">
    <property type="component" value="Unassembled WGS sequence"/>
</dbReference>
<reference evidence="1 2" key="1">
    <citation type="submission" date="2010-01" db="EMBL/GenBank/DDBJ databases">
        <authorList>
            <person name="Dodson R."/>
            <person name="Madupu R."/>
            <person name="Durkin A.S."/>
            <person name="Torralba M."/>
            <person name="Methe B."/>
            <person name="Sutton G.G."/>
            <person name="Strausberg R.L."/>
            <person name="Nelson K.E."/>
        </authorList>
    </citation>
    <scope>NUCLEOTIDE SEQUENCE [LARGE SCALE GENOMIC DNA]</scope>
    <source>
        <strain evidence="1 2">653-L</strain>
    </source>
</reference>
<protein>
    <submittedName>
        <fullName evidence="1">Uncharacterized protein</fullName>
    </submittedName>
</protein>
<dbReference type="AlphaFoldDB" id="D3MST5"/>
<evidence type="ECO:0000313" key="1">
    <source>
        <dbReference type="EMBL" id="EFD04830.1"/>
    </source>
</evidence>
<organism evidence="1 2">
    <name type="scientific">Peptostreptococcus anaerobius 653-L</name>
    <dbReference type="NCBI Taxonomy" id="596329"/>
    <lineage>
        <taxon>Bacteria</taxon>
        <taxon>Bacillati</taxon>
        <taxon>Bacillota</taxon>
        <taxon>Clostridia</taxon>
        <taxon>Peptostreptococcales</taxon>
        <taxon>Peptostreptococcaceae</taxon>
        <taxon>Peptostreptococcus</taxon>
    </lineage>
</organism>
<dbReference type="GeneID" id="79843665"/>
<accession>D3MST5</accession>
<gene>
    <name evidence="1" type="ORF">HMPREF0631_0678</name>
</gene>
<sequence length="47" mass="5374">MKDLMADIMVIPLEKGKIKQANQIKNLAQLQGLNVDTETHLDRRRVS</sequence>
<name>D3MST5_9FIRM</name>
<dbReference type="EMBL" id="ADJN01000054">
    <property type="protein sequence ID" value="EFD04830.1"/>
    <property type="molecule type" value="Genomic_DNA"/>
</dbReference>
<dbReference type="RefSeq" id="WP_004167191.1">
    <property type="nucleotide sequence ID" value="NZ_ADJN01000054.1"/>
</dbReference>